<dbReference type="PRINTS" id="PR00248">
    <property type="entry name" value="GPCRMGR"/>
</dbReference>
<dbReference type="InterPro" id="IPR019594">
    <property type="entry name" value="Glu/Gly-bd"/>
</dbReference>
<dbReference type="InterPro" id="IPR001828">
    <property type="entry name" value="ANF_lig-bd_rcpt"/>
</dbReference>
<keyword evidence="8 13" id="KW-0472">Membrane</keyword>
<dbReference type="InterPro" id="IPR017103">
    <property type="entry name" value="Iontropic_Glu_rcpt_pln"/>
</dbReference>
<feature type="transmembrane region" description="Helical" evidence="14">
    <location>
        <begin position="704"/>
        <end position="728"/>
    </location>
</feature>
<keyword evidence="18" id="KW-1185">Reference proteome</keyword>
<feature type="domain" description="Ionotropic glutamate receptor C-terminal" evidence="16">
    <location>
        <begin position="516"/>
        <end position="865"/>
    </location>
</feature>
<dbReference type="FunFam" id="3.40.190.10:FF:000109">
    <property type="entry name" value="Glutamate receptor"/>
    <property type="match status" value="1"/>
</dbReference>
<dbReference type="OrthoDB" id="5984008at2759"/>
<dbReference type="InterPro" id="IPR000337">
    <property type="entry name" value="GPCR_3"/>
</dbReference>
<dbReference type="FunFam" id="1.10.287.70:FF:000037">
    <property type="entry name" value="Glutamate receptor"/>
    <property type="match status" value="1"/>
</dbReference>
<sequence>MASKLSDAQSSFFLCFLLLMGCAHAANGITGFGLKNITIGVLVDLDSTLGPSVKESVELAISDINQLATSENGWLNGSLLSLVVVDSRNDAFQAAAAAMELLNQEVVSIIGPQSTTGSHFVAHMCSTLQVPIISYGATDPALSEHQYTFFLRLSHNDVYQMRAVADFIRYYGWRTVVALYTDDDYGANGITALEDALMQQVSPSMFRRERLPPDIDRDGVGSVLSRLAMMESRIFVVHAQESVGLRVLEEARYLGMIDSGFVWIVTDLLAYSIEMLMRRGDMRVVRAAQGLVGIRRYVPPSERQKEVFKRWEQPSFGAEMIRRGVAMPLIWGDVNVYAMCAYDSVWLAAKGLDEHLRNGGSIGFGKQKGEDSTEEGEGNISALGQLKVLREGRSLREAMLRMNFNGTIGPVQLNENGDMEAVPFEIVNAVGRGMRVVGYWQDGVGISALPPPEACCDAPTIPADESTVTLDADGRNSIGLKDTMKFQVTLPDVVWPGGGTQVPRGWVIPQNGRPLMIGVPKRAGYKELIRESVDVHTNVTTFHGFCINVFEAAIRYLPYAVTYQFVSVNGMSENSTPTYDHLISRLANQEFDAVVGDAMITKKRLDMVDFTQPYIESGLEIIVPLVSVRPNTRWAFLQPFTPALWFTIGGFFLFTGAVIWMLEHKSNSAFRGYVSDQIITSLWFIFSTLFFAHREKTNSFLGRFVVIIWLFVVLIITSSYTASLTSILTVQQLSPSMLGIHSLLVSDAPIGYQLGSFVKEYLIDLGIKPERLVPLYSKAMYAKALRLGPDNGGVAAIVDELPYVQLFLASEATDEFTTAGQEFTKSGWAFAFPKNSQLTSDMSEAILRMSENGELQKIHNLWFNSPEDKANDSHVNSSQLDFKPFSGLFMISGLVSLFCLLVHITRLLKEFIRSKAWNDGSSISTSSSLSRSAQLIKSFALYIDEPVNRQNMHNRKSMHNNKESMEMAISHMLDATPVSSLER</sequence>
<gene>
    <name evidence="17" type="ORF">KP509_28G068100</name>
</gene>
<organism evidence="17 18">
    <name type="scientific">Ceratopteris richardii</name>
    <name type="common">Triangle waterfern</name>
    <dbReference type="NCBI Taxonomy" id="49495"/>
    <lineage>
        <taxon>Eukaryota</taxon>
        <taxon>Viridiplantae</taxon>
        <taxon>Streptophyta</taxon>
        <taxon>Embryophyta</taxon>
        <taxon>Tracheophyta</taxon>
        <taxon>Polypodiopsida</taxon>
        <taxon>Polypodiidae</taxon>
        <taxon>Polypodiales</taxon>
        <taxon>Pteridineae</taxon>
        <taxon>Pteridaceae</taxon>
        <taxon>Parkerioideae</taxon>
        <taxon>Ceratopteris</taxon>
    </lineage>
</organism>
<dbReference type="Pfam" id="PF00060">
    <property type="entry name" value="Lig_chan"/>
    <property type="match status" value="1"/>
</dbReference>
<evidence type="ECO:0000313" key="17">
    <source>
        <dbReference type="EMBL" id="KAH7294358.1"/>
    </source>
</evidence>
<keyword evidence="10" id="KW-0325">Glycoprotein</keyword>
<proteinExistence type="inferred from homology"/>
<comment type="caution">
    <text evidence="17">The sequence shown here is derived from an EMBL/GenBank/DDBJ whole genome shotgun (WGS) entry which is preliminary data.</text>
</comment>
<dbReference type="PANTHER" id="PTHR18966">
    <property type="entry name" value="IONOTROPIC GLUTAMATE RECEPTOR"/>
    <property type="match status" value="1"/>
</dbReference>
<dbReference type="AlphaFoldDB" id="A0A8T2RFI8"/>
<dbReference type="InterPro" id="IPR015683">
    <property type="entry name" value="Ionotropic_Glu_rcpt"/>
</dbReference>
<protein>
    <recommendedName>
        <fullName evidence="13">Glutamate receptor</fullName>
    </recommendedName>
</protein>
<dbReference type="Gene3D" id="1.10.287.70">
    <property type="match status" value="1"/>
</dbReference>
<dbReference type="SUPFAM" id="SSF53850">
    <property type="entry name" value="Periplasmic binding protein-like II"/>
    <property type="match status" value="1"/>
</dbReference>
<dbReference type="PRINTS" id="PR01176">
    <property type="entry name" value="GABABRECEPTR"/>
</dbReference>
<name>A0A8T2RFI8_CERRI</name>
<dbReference type="CDD" id="cd13686">
    <property type="entry name" value="GluR_Plant"/>
    <property type="match status" value="1"/>
</dbReference>
<evidence type="ECO:0000313" key="18">
    <source>
        <dbReference type="Proteomes" id="UP000825935"/>
    </source>
</evidence>
<dbReference type="Gene3D" id="3.40.190.10">
    <property type="entry name" value="Periplasmic binding protein-like II"/>
    <property type="match status" value="3"/>
</dbReference>
<evidence type="ECO:0000256" key="7">
    <source>
        <dbReference type="ARBA" id="ARBA00023065"/>
    </source>
</evidence>
<dbReference type="OMA" id="MEMAISH"/>
<dbReference type="InterPro" id="IPR001320">
    <property type="entry name" value="Iontro_rcpt_C"/>
</dbReference>
<keyword evidence="4 14" id="KW-0812">Transmembrane</keyword>
<evidence type="ECO:0000256" key="3">
    <source>
        <dbReference type="ARBA" id="ARBA00022448"/>
    </source>
</evidence>
<dbReference type="PROSITE" id="PS51257">
    <property type="entry name" value="PROKAR_LIPOPROTEIN"/>
    <property type="match status" value="1"/>
</dbReference>
<evidence type="ECO:0000256" key="6">
    <source>
        <dbReference type="ARBA" id="ARBA00022989"/>
    </source>
</evidence>
<dbReference type="PIRSF" id="PIRSF037090">
    <property type="entry name" value="Iontro_Glu-like_rcpt_pln"/>
    <property type="match status" value="1"/>
</dbReference>
<evidence type="ECO:0000256" key="13">
    <source>
        <dbReference type="PIRNR" id="PIRNR037090"/>
    </source>
</evidence>
<dbReference type="EMBL" id="CM035433">
    <property type="protein sequence ID" value="KAH7294358.1"/>
    <property type="molecule type" value="Genomic_DNA"/>
</dbReference>
<dbReference type="SUPFAM" id="SSF53822">
    <property type="entry name" value="Periplasmic binding protein-like I"/>
    <property type="match status" value="1"/>
</dbReference>
<keyword evidence="12 13" id="KW-0407">Ion channel</keyword>
<dbReference type="GO" id="GO:0004930">
    <property type="term" value="F:G protein-coupled receptor activity"/>
    <property type="evidence" value="ECO:0007669"/>
    <property type="project" value="InterPro"/>
</dbReference>
<feature type="signal peptide" evidence="15">
    <location>
        <begin position="1"/>
        <end position="25"/>
    </location>
</feature>
<comment type="function">
    <text evidence="13">Glutamate-gated receptor that probably acts as non-selective cation channel.</text>
</comment>
<keyword evidence="11 13" id="KW-1071">Ligand-gated ion channel</keyword>
<keyword evidence="3 13" id="KW-0813">Transport</keyword>
<evidence type="ECO:0000256" key="5">
    <source>
        <dbReference type="ARBA" id="ARBA00022729"/>
    </source>
</evidence>
<dbReference type="GO" id="GO:0016020">
    <property type="term" value="C:membrane"/>
    <property type="evidence" value="ECO:0007669"/>
    <property type="project" value="UniProtKB-SubCell"/>
</dbReference>
<dbReference type="SMART" id="SM00079">
    <property type="entry name" value="PBPe"/>
    <property type="match status" value="1"/>
</dbReference>
<evidence type="ECO:0000256" key="4">
    <source>
        <dbReference type="ARBA" id="ARBA00022692"/>
    </source>
</evidence>
<dbReference type="Proteomes" id="UP000825935">
    <property type="component" value="Chromosome 28"/>
</dbReference>
<dbReference type="GO" id="GO:0015276">
    <property type="term" value="F:ligand-gated monoatomic ion channel activity"/>
    <property type="evidence" value="ECO:0007669"/>
    <property type="project" value="InterPro"/>
</dbReference>
<reference evidence="17" key="1">
    <citation type="submission" date="2021-08" db="EMBL/GenBank/DDBJ databases">
        <title>WGS assembly of Ceratopteris richardii.</title>
        <authorList>
            <person name="Marchant D.B."/>
            <person name="Chen G."/>
            <person name="Jenkins J."/>
            <person name="Shu S."/>
            <person name="Leebens-Mack J."/>
            <person name="Grimwood J."/>
            <person name="Schmutz J."/>
            <person name="Soltis P."/>
            <person name="Soltis D."/>
            <person name="Chen Z.-H."/>
        </authorList>
    </citation>
    <scope>NUCLEOTIDE SEQUENCE</scope>
    <source>
        <strain evidence="17">Whitten #5841</strain>
        <tissue evidence="17">Leaf</tissue>
    </source>
</reference>
<feature type="transmembrane region" description="Helical" evidence="14">
    <location>
        <begin position="643"/>
        <end position="662"/>
    </location>
</feature>
<evidence type="ECO:0000256" key="9">
    <source>
        <dbReference type="ARBA" id="ARBA00023170"/>
    </source>
</evidence>
<feature type="transmembrane region" description="Helical" evidence="14">
    <location>
        <begin position="674"/>
        <end position="692"/>
    </location>
</feature>
<accession>A0A8T2RFI8</accession>
<evidence type="ECO:0000256" key="14">
    <source>
        <dbReference type="SAM" id="Phobius"/>
    </source>
</evidence>
<dbReference type="Gene3D" id="3.40.50.2300">
    <property type="match status" value="2"/>
</dbReference>
<dbReference type="Pfam" id="PF10613">
    <property type="entry name" value="Lig_chan-Glu_bd"/>
    <property type="match status" value="1"/>
</dbReference>
<comment type="similarity">
    <text evidence="2 13">Belongs to the glutamate-gated ion channel (TC 1.A.10.1) family.</text>
</comment>
<evidence type="ECO:0000256" key="11">
    <source>
        <dbReference type="ARBA" id="ARBA00023286"/>
    </source>
</evidence>
<evidence type="ECO:0000259" key="16">
    <source>
        <dbReference type="SMART" id="SM00079"/>
    </source>
</evidence>
<dbReference type="FunFam" id="3.40.190.10:FF:000054">
    <property type="entry name" value="Glutamate receptor"/>
    <property type="match status" value="1"/>
</dbReference>
<evidence type="ECO:0000256" key="15">
    <source>
        <dbReference type="SAM" id="SignalP"/>
    </source>
</evidence>
<feature type="chain" id="PRO_5035907388" description="Glutamate receptor" evidence="15">
    <location>
        <begin position="26"/>
        <end position="983"/>
    </location>
</feature>
<dbReference type="FunFam" id="3.40.190.10:FF:000039">
    <property type="entry name" value="Glutamate receptor"/>
    <property type="match status" value="1"/>
</dbReference>
<dbReference type="Pfam" id="PF01094">
    <property type="entry name" value="ANF_receptor"/>
    <property type="match status" value="1"/>
</dbReference>
<evidence type="ECO:0000256" key="12">
    <source>
        <dbReference type="ARBA" id="ARBA00023303"/>
    </source>
</evidence>
<evidence type="ECO:0000256" key="10">
    <source>
        <dbReference type="ARBA" id="ARBA00023180"/>
    </source>
</evidence>
<keyword evidence="9 13" id="KW-0675">Receptor</keyword>
<evidence type="ECO:0000256" key="8">
    <source>
        <dbReference type="ARBA" id="ARBA00023136"/>
    </source>
</evidence>
<dbReference type="FunFam" id="3.40.50.2300:FF:000081">
    <property type="entry name" value="Glutamate receptor"/>
    <property type="match status" value="1"/>
</dbReference>
<evidence type="ECO:0000256" key="2">
    <source>
        <dbReference type="ARBA" id="ARBA00008685"/>
    </source>
</evidence>
<keyword evidence="6 14" id="KW-1133">Transmembrane helix</keyword>
<keyword evidence="7 13" id="KW-0406">Ion transport</keyword>
<comment type="subcellular location">
    <subcellularLocation>
        <location evidence="1">Membrane</location>
        <topology evidence="1">Multi-pass membrane protein</topology>
    </subcellularLocation>
</comment>
<evidence type="ECO:0000256" key="1">
    <source>
        <dbReference type="ARBA" id="ARBA00004141"/>
    </source>
</evidence>
<keyword evidence="5 15" id="KW-0732">Signal</keyword>
<dbReference type="InterPro" id="IPR028082">
    <property type="entry name" value="Peripla_BP_I"/>
</dbReference>
<feature type="transmembrane region" description="Helical" evidence="14">
    <location>
        <begin position="885"/>
        <end position="905"/>
    </location>
</feature>